<dbReference type="Pfam" id="PF02181">
    <property type="entry name" value="FH2"/>
    <property type="match status" value="1"/>
</dbReference>
<evidence type="ECO:0000313" key="6">
    <source>
        <dbReference type="Proteomes" id="UP000276991"/>
    </source>
</evidence>
<dbReference type="PANTHER" id="PTHR45725">
    <property type="entry name" value="FORMIN HOMOLOGY 2 FAMILY MEMBER"/>
    <property type="match status" value="1"/>
</dbReference>
<dbReference type="InterPro" id="IPR042201">
    <property type="entry name" value="FH2_Formin_sf"/>
</dbReference>
<dbReference type="Gene3D" id="1.25.10.10">
    <property type="entry name" value="Leucine-rich Repeat Variant"/>
    <property type="match status" value="1"/>
</dbReference>
<feature type="coiled-coil region" evidence="1">
    <location>
        <begin position="797"/>
        <end position="831"/>
    </location>
</feature>
<feature type="compositionally biased region" description="Pro residues" evidence="2">
    <location>
        <begin position="505"/>
        <end position="514"/>
    </location>
</feature>
<dbReference type="PANTHER" id="PTHR45725:SF1">
    <property type="entry name" value="DISHEVELLED ASSOCIATED ACTIVATOR OF MORPHOGENESIS, ISOFORM D"/>
    <property type="match status" value="1"/>
</dbReference>
<dbReference type="InterPro" id="IPR010472">
    <property type="entry name" value="FH3_dom"/>
</dbReference>
<evidence type="ECO:0000256" key="1">
    <source>
        <dbReference type="SAM" id="Coils"/>
    </source>
</evidence>
<gene>
    <name evidence="5" type="ORF">NAV_LOCUS2696</name>
</gene>
<dbReference type="GO" id="GO:0030036">
    <property type="term" value="P:actin cytoskeleton organization"/>
    <property type="evidence" value="ECO:0007669"/>
    <property type="project" value="InterPro"/>
</dbReference>
<dbReference type="SUPFAM" id="SSF48371">
    <property type="entry name" value="ARM repeat"/>
    <property type="match status" value="1"/>
</dbReference>
<feature type="region of interest" description="Disordered" evidence="2">
    <location>
        <begin position="478"/>
        <end position="514"/>
    </location>
</feature>
<protein>
    <recommendedName>
        <fullName evidence="7">FH2 domain-containing protein</fullName>
    </recommendedName>
</protein>
<dbReference type="InterPro" id="IPR011989">
    <property type="entry name" value="ARM-like"/>
</dbReference>
<dbReference type="InterPro" id="IPR010473">
    <property type="entry name" value="GTPase-bd"/>
</dbReference>
<evidence type="ECO:0008006" key="7">
    <source>
        <dbReference type="Google" id="ProtNLM"/>
    </source>
</evidence>
<dbReference type="SMART" id="SM01139">
    <property type="entry name" value="Drf_FH3"/>
    <property type="match status" value="1"/>
</dbReference>
<dbReference type="PROSITE" id="PS51232">
    <property type="entry name" value="GBD_FH3"/>
    <property type="match status" value="1"/>
</dbReference>
<organism evidence="5 6">
    <name type="scientific">Acanthocheilonema viteae</name>
    <name type="common">Filarial nematode worm</name>
    <name type="synonym">Dipetalonema viteae</name>
    <dbReference type="NCBI Taxonomy" id="6277"/>
    <lineage>
        <taxon>Eukaryota</taxon>
        <taxon>Metazoa</taxon>
        <taxon>Ecdysozoa</taxon>
        <taxon>Nematoda</taxon>
        <taxon>Chromadorea</taxon>
        <taxon>Rhabditida</taxon>
        <taxon>Spirurina</taxon>
        <taxon>Spiruromorpha</taxon>
        <taxon>Filarioidea</taxon>
        <taxon>Onchocercidae</taxon>
        <taxon>Acanthocheilonema</taxon>
    </lineage>
</organism>
<dbReference type="PROSITE" id="PS51444">
    <property type="entry name" value="FH2"/>
    <property type="match status" value="1"/>
</dbReference>
<dbReference type="AlphaFoldDB" id="A0A498S7F1"/>
<accession>A0A498S7F1</accession>
<dbReference type="STRING" id="6277.A0A498S7F1"/>
<evidence type="ECO:0000313" key="5">
    <source>
        <dbReference type="EMBL" id="VBB27866.1"/>
    </source>
</evidence>
<name>A0A498S7F1_ACAVI</name>
<dbReference type="Proteomes" id="UP000276991">
    <property type="component" value="Unassembled WGS sequence"/>
</dbReference>
<evidence type="ECO:0000256" key="2">
    <source>
        <dbReference type="SAM" id="MobiDB-lite"/>
    </source>
</evidence>
<dbReference type="SMART" id="SM01140">
    <property type="entry name" value="Drf_GBD"/>
    <property type="match status" value="1"/>
</dbReference>
<feature type="compositionally biased region" description="Polar residues" evidence="2">
    <location>
        <begin position="478"/>
        <end position="488"/>
    </location>
</feature>
<feature type="coiled-coil region" evidence="1">
    <location>
        <begin position="432"/>
        <end position="466"/>
    </location>
</feature>
<keyword evidence="1" id="KW-0175">Coiled coil</keyword>
<feature type="coiled-coil region" evidence="1">
    <location>
        <begin position="870"/>
        <end position="897"/>
    </location>
</feature>
<dbReference type="OrthoDB" id="1104827at2759"/>
<evidence type="ECO:0000259" key="4">
    <source>
        <dbReference type="PROSITE" id="PS51444"/>
    </source>
</evidence>
<reference evidence="5 6" key="1">
    <citation type="submission" date="2018-08" db="EMBL/GenBank/DDBJ databases">
        <authorList>
            <person name="Laetsch R D."/>
            <person name="Stevens L."/>
            <person name="Kumar S."/>
            <person name="Blaxter L. M."/>
        </authorList>
    </citation>
    <scope>NUCLEOTIDE SEQUENCE [LARGE SCALE GENOMIC DNA]</scope>
</reference>
<feature type="compositionally biased region" description="Low complexity" evidence="2">
    <location>
        <begin position="489"/>
        <end position="504"/>
    </location>
</feature>
<dbReference type="SMART" id="SM00498">
    <property type="entry name" value="FH2"/>
    <property type="match status" value="1"/>
</dbReference>
<dbReference type="InterPro" id="IPR051425">
    <property type="entry name" value="Formin_Homology"/>
</dbReference>
<dbReference type="Gene3D" id="1.20.58.2220">
    <property type="entry name" value="Formin, FH2 domain"/>
    <property type="match status" value="1"/>
</dbReference>
<dbReference type="InterPro" id="IPR015425">
    <property type="entry name" value="FH2_Formin"/>
</dbReference>
<dbReference type="Gene3D" id="1.10.238.150">
    <property type="entry name" value="Formin, FH3 diaphanous domain"/>
    <property type="match status" value="1"/>
</dbReference>
<dbReference type="InterPro" id="IPR016024">
    <property type="entry name" value="ARM-type_fold"/>
</dbReference>
<dbReference type="GO" id="GO:0003779">
    <property type="term" value="F:actin binding"/>
    <property type="evidence" value="ECO:0007669"/>
    <property type="project" value="InterPro"/>
</dbReference>
<evidence type="ECO:0000259" key="3">
    <source>
        <dbReference type="PROSITE" id="PS51232"/>
    </source>
</evidence>
<feature type="domain" description="GBD/FH3" evidence="3">
    <location>
        <begin position="46"/>
        <end position="413"/>
    </location>
</feature>
<dbReference type="GO" id="GO:0030838">
    <property type="term" value="P:positive regulation of actin filament polymerization"/>
    <property type="evidence" value="ECO:0007669"/>
    <property type="project" value="TreeGrafter"/>
</dbReference>
<sequence length="1004" mass="115518">MINAVDRVLCCFNRITPDDAGEEKVHIEKYIFKPDPFHRLVFTLDAAGLDKHELDIAFPRLLAELDLSPENQKLLLDQPIEKKFLMLKEQSAIREMYGIGDGKIAEKFLKIIQEDNLLDNGNNLHILEALFISLRTQSHSYVENFIKLDGSRHLRNLLSECRKRFGLEQHAATILLCFRVLLNSTVGRLAVLSSDETLRVIASSISLLSAKCKVLCYEILAGICLIPNGHQKVLHAITEARGILGERTRFQRLVDDIYRNYGSDRETERVRTAAMSLVNALLSSGSAENSVEFRMHLRFELLMLGLHNILEQLRTTSSAVLDDHFDLFEMSRQEDELYFARSDSGTSTPVDVENPTDIVDILLERLNNTVAMPHFISILQHLILVPTDNKHIHIWRLLDIALQQLVLQAKMDVCPDVQEPVVNIDMNKVLSRLHTQNEYDNLEKMYNELEEELRRERMNVIELQSRLADCDMRSIYSRTSGDSTDSTFPSDPCQSPSPSSSSVPPVCPPLLPPPPPPPSLLQLCLQGGRIATETIDMNEKMKKIPKSTMQLKTLNWIMIPKEKIFGTVWENIDEEKLYQQLDLDDIMKNFSISKISIDETESISETLRRQYRAETSISIIETRRAQNCTIMLSKLRLSNKQIKNAILSMDQCGELPRDMIEQMLKFLPTKEEILKLREIVDKYKTASVLSVADRFFYEISNVPRHEERLRCLHIISTYRERVDDVSNIVETVTNASAAVTGSKRLRQLLRMVLAMGNFLNCGKRNGNAYGFTLGSLRLLTEVRNSLRSDRNLLHYIVEQMENKKSDVLRLKRDLESVHQAARHSRKEIEQELCALRKSISIATEALRSSEAVNKQDVWNNECDRNVDRFVAVLKNFLNSAENEFAQVEKQYSEMNTKFRVCVRMFAEEPKTTSPDDFFGVISKFLTALTECHRQLWEERENLERIKKQTVARSILSKKSRQRDNRNRDFDQLVTALQSGEIFSEELTRLRTSFRSRKKLSQQII</sequence>
<dbReference type="GO" id="GO:0031267">
    <property type="term" value="F:small GTPase binding"/>
    <property type="evidence" value="ECO:0007669"/>
    <property type="project" value="InterPro"/>
</dbReference>
<keyword evidence="6" id="KW-1185">Reference proteome</keyword>
<dbReference type="Pfam" id="PF06367">
    <property type="entry name" value="Drf_FH3"/>
    <property type="match status" value="1"/>
</dbReference>
<dbReference type="SUPFAM" id="SSF101447">
    <property type="entry name" value="Formin homology 2 domain (FH2 domain)"/>
    <property type="match status" value="1"/>
</dbReference>
<dbReference type="InterPro" id="IPR014768">
    <property type="entry name" value="GBD/FH3_dom"/>
</dbReference>
<dbReference type="Pfam" id="PF06371">
    <property type="entry name" value="Drf_GBD"/>
    <property type="match status" value="1"/>
</dbReference>
<feature type="domain" description="FH2" evidence="4">
    <location>
        <begin position="541"/>
        <end position="954"/>
    </location>
</feature>
<proteinExistence type="predicted"/>
<dbReference type="EMBL" id="UPTC01000300">
    <property type="protein sequence ID" value="VBB27866.1"/>
    <property type="molecule type" value="Genomic_DNA"/>
</dbReference>